<gene>
    <name evidence="2" type="ORF">EYF80_053272</name>
</gene>
<evidence type="ECO:0000313" key="2">
    <source>
        <dbReference type="EMBL" id="TNN36563.1"/>
    </source>
</evidence>
<name>A0A4Z2F6S1_9TELE</name>
<protein>
    <submittedName>
        <fullName evidence="2">Uncharacterized protein</fullName>
    </submittedName>
</protein>
<feature type="compositionally biased region" description="Polar residues" evidence="1">
    <location>
        <begin position="42"/>
        <end position="51"/>
    </location>
</feature>
<reference evidence="2 3" key="1">
    <citation type="submission" date="2019-03" db="EMBL/GenBank/DDBJ databases">
        <title>First draft genome of Liparis tanakae, snailfish: a comprehensive survey of snailfish specific genes.</title>
        <authorList>
            <person name="Kim W."/>
            <person name="Song I."/>
            <person name="Jeong J.-H."/>
            <person name="Kim D."/>
            <person name="Kim S."/>
            <person name="Ryu S."/>
            <person name="Song J.Y."/>
            <person name="Lee S.K."/>
        </authorList>
    </citation>
    <scope>NUCLEOTIDE SEQUENCE [LARGE SCALE GENOMIC DNA]</scope>
    <source>
        <tissue evidence="2">Muscle</tissue>
    </source>
</reference>
<evidence type="ECO:0000256" key="1">
    <source>
        <dbReference type="SAM" id="MobiDB-lite"/>
    </source>
</evidence>
<evidence type="ECO:0000313" key="3">
    <source>
        <dbReference type="Proteomes" id="UP000314294"/>
    </source>
</evidence>
<dbReference type="Proteomes" id="UP000314294">
    <property type="component" value="Unassembled WGS sequence"/>
</dbReference>
<organism evidence="2 3">
    <name type="scientific">Liparis tanakae</name>
    <name type="common">Tanaka's snailfish</name>
    <dbReference type="NCBI Taxonomy" id="230148"/>
    <lineage>
        <taxon>Eukaryota</taxon>
        <taxon>Metazoa</taxon>
        <taxon>Chordata</taxon>
        <taxon>Craniata</taxon>
        <taxon>Vertebrata</taxon>
        <taxon>Euteleostomi</taxon>
        <taxon>Actinopterygii</taxon>
        <taxon>Neopterygii</taxon>
        <taxon>Teleostei</taxon>
        <taxon>Neoteleostei</taxon>
        <taxon>Acanthomorphata</taxon>
        <taxon>Eupercaria</taxon>
        <taxon>Perciformes</taxon>
        <taxon>Cottioidei</taxon>
        <taxon>Cottales</taxon>
        <taxon>Liparidae</taxon>
        <taxon>Liparis</taxon>
    </lineage>
</organism>
<feature type="compositionally biased region" description="Polar residues" evidence="1">
    <location>
        <begin position="11"/>
        <end position="20"/>
    </location>
</feature>
<dbReference type="AlphaFoldDB" id="A0A4Z2F6S1"/>
<comment type="caution">
    <text evidence="2">The sequence shown here is derived from an EMBL/GenBank/DDBJ whole genome shotgun (WGS) entry which is preliminary data.</text>
</comment>
<feature type="region of interest" description="Disordered" evidence="1">
    <location>
        <begin position="39"/>
        <end position="61"/>
    </location>
</feature>
<sequence>MNAFQKDGQDPSWQTSSPPSSLAHLFFLSAPFKKEVEEEGVSTFTPDSSVTFARHGGTPGH</sequence>
<dbReference type="EMBL" id="SRLO01001602">
    <property type="protein sequence ID" value="TNN36563.1"/>
    <property type="molecule type" value="Genomic_DNA"/>
</dbReference>
<feature type="region of interest" description="Disordered" evidence="1">
    <location>
        <begin position="1"/>
        <end position="20"/>
    </location>
</feature>
<accession>A0A4Z2F6S1</accession>
<proteinExistence type="predicted"/>
<keyword evidence="3" id="KW-1185">Reference proteome</keyword>